<comment type="caution">
    <text evidence="2">The sequence shown here is derived from an EMBL/GenBank/DDBJ whole genome shotgun (WGS) entry which is preliminary data.</text>
</comment>
<keyword evidence="3" id="KW-1185">Reference proteome</keyword>
<evidence type="ECO:0000313" key="3">
    <source>
        <dbReference type="Proteomes" id="UP001295794"/>
    </source>
</evidence>
<protein>
    <submittedName>
        <fullName evidence="2">Uncharacterized protein</fullName>
    </submittedName>
</protein>
<evidence type="ECO:0000256" key="1">
    <source>
        <dbReference type="SAM" id="MobiDB-lite"/>
    </source>
</evidence>
<name>A0AAD2HAL2_9AGAR</name>
<feature type="region of interest" description="Disordered" evidence="1">
    <location>
        <begin position="73"/>
        <end position="97"/>
    </location>
</feature>
<proteinExistence type="predicted"/>
<reference evidence="2" key="1">
    <citation type="submission" date="2023-11" db="EMBL/GenBank/DDBJ databases">
        <authorList>
            <person name="De Vega J J."/>
            <person name="De Vega J J."/>
        </authorList>
    </citation>
    <scope>NUCLEOTIDE SEQUENCE</scope>
</reference>
<evidence type="ECO:0000313" key="2">
    <source>
        <dbReference type="EMBL" id="CAK5270542.1"/>
    </source>
</evidence>
<dbReference type="Proteomes" id="UP001295794">
    <property type="component" value="Unassembled WGS sequence"/>
</dbReference>
<gene>
    <name evidence="2" type="ORF">MYCIT1_LOCUS15033</name>
</gene>
<dbReference type="EMBL" id="CAVNYO010000167">
    <property type="protein sequence ID" value="CAK5270542.1"/>
    <property type="molecule type" value="Genomic_DNA"/>
</dbReference>
<feature type="non-terminal residue" evidence="2">
    <location>
        <position position="1"/>
    </location>
</feature>
<accession>A0AAD2HAL2</accession>
<organism evidence="2 3">
    <name type="scientific">Mycena citricolor</name>
    <dbReference type="NCBI Taxonomy" id="2018698"/>
    <lineage>
        <taxon>Eukaryota</taxon>
        <taxon>Fungi</taxon>
        <taxon>Dikarya</taxon>
        <taxon>Basidiomycota</taxon>
        <taxon>Agaricomycotina</taxon>
        <taxon>Agaricomycetes</taxon>
        <taxon>Agaricomycetidae</taxon>
        <taxon>Agaricales</taxon>
        <taxon>Marasmiineae</taxon>
        <taxon>Mycenaceae</taxon>
        <taxon>Mycena</taxon>
    </lineage>
</organism>
<sequence>GRQRATWFEFSNIPPRRATGELEVNFVDSSIETQHEWSQNRHAWRMSRQISIRTHPSPTSSAALAYSAREHVGDQRPNVMSDLDDIGLEAGRRNPGF</sequence>
<dbReference type="AlphaFoldDB" id="A0AAD2HAL2"/>